<dbReference type="RefSeq" id="WP_066581352.1">
    <property type="nucleotide sequence ID" value="NZ_PGEN01000001.1"/>
</dbReference>
<accession>A0A2M8WAJ4</accession>
<sequence length="108" mass="12110">MIEWLIVLPWLVVSPWLIRKGTLEGIAAVIREAANGYATVLKAQSDRKLADRRSAMSGRLSNRAADGEVDDKDQIDAFKREGRIPQQTSQLFVEVEQGLRANFDSQPE</sequence>
<gene>
    <name evidence="1" type="ORF">DAH66_18475</name>
</gene>
<dbReference type="Proteomes" id="UP000287746">
    <property type="component" value="Unassembled WGS sequence"/>
</dbReference>
<protein>
    <submittedName>
        <fullName evidence="1">Uncharacterized protein</fullName>
    </submittedName>
</protein>
<evidence type="ECO:0000313" key="2">
    <source>
        <dbReference type="Proteomes" id="UP000287746"/>
    </source>
</evidence>
<evidence type="ECO:0000313" key="1">
    <source>
        <dbReference type="EMBL" id="RSY78537.1"/>
    </source>
</evidence>
<dbReference type="EMBL" id="QQYZ01000023">
    <property type="protein sequence ID" value="RSY78537.1"/>
    <property type="molecule type" value="Genomic_DNA"/>
</dbReference>
<organism evidence="1 2">
    <name type="scientific">Sphingomonas koreensis</name>
    <dbReference type="NCBI Taxonomy" id="93064"/>
    <lineage>
        <taxon>Bacteria</taxon>
        <taxon>Pseudomonadati</taxon>
        <taxon>Pseudomonadota</taxon>
        <taxon>Alphaproteobacteria</taxon>
        <taxon>Sphingomonadales</taxon>
        <taxon>Sphingomonadaceae</taxon>
        <taxon>Sphingomonas</taxon>
    </lineage>
</organism>
<comment type="caution">
    <text evidence="1">The sequence shown here is derived from an EMBL/GenBank/DDBJ whole genome shotgun (WGS) entry which is preliminary data.</text>
</comment>
<reference evidence="1 2" key="1">
    <citation type="submission" date="2018-07" db="EMBL/GenBank/DDBJ databases">
        <title>Genomic and Epidemiologic Investigation of an Indolent Hospital Outbreak.</title>
        <authorList>
            <person name="Johnson R.C."/>
            <person name="Deming C."/>
            <person name="Conlan S."/>
            <person name="Zellmer C.J."/>
            <person name="Michelin A.V."/>
            <person name="Lee-Lin S."/>
            <person name="Thomas P.J."/>
            <person name="Park M."/>
            <person name="Weingarten R.A."/>
            <person name="Less J."/>
            <person name="Dekker J.P."/>
            <person name="Frank K.M."/>
            <person name="Musser K.A."/>
            <person name="Mcquiston J.R."/>
            <person name="Henderson D.K."/>
            <person name="Lau A.F."/>
            <person name="Palmore T.N."/>
            <person name="Segre J.A."/>
        </authorList>
    </citation>
    <scope>NUCLEOTIDE SEQUENCE [LARGE SCALE GENOMIC DNA]</scope>
    <source>
        <strain evidence="1 2">SK-CDC1_0717</strain>
    </source>
</reference>
<dbReference type="AlphaFoldDB" id="A0A2M8WAJ4"/>
<name>A0A2M8WAJ4_9SPHN</name>
<proteinExistence type="predicted"/>